<dbReference type="SUPFAM" id="SSF56601">
    <property type="entry name" value="beta-lactamase/transpeptidase-like"/>
    <property type="match status" value="1"/>
</dbReference>
<dbReference type="EMBL" id="ML986589">
    <property type="protein sequence ID" value="KAF2267746.1"/>
    <property type="molecule type" value="Genomic_DNA"/>
</dbReference>
<dbReference type="Gene3D" id="3.40.710.10">
    <property type="entry name" value="DD-peptidase/beta-lactamase superfamily"/>
    <property type="match status" value="1"/>
</dbReference>
<evidence type="ECO:0000313" key="4">
    <source>
        <dbReference type="EMBL" id="KAF2267746.1"/>
    </source>
</evidence>
<dbReference type="Pfam" id="PF00144">
    <property type="entry name" value="Beta-lactamase"/>
    <property type="match status" value="1"/>
</dbReference>
<evidence type="ECO:0000256" key="1">
    <source>
        <dbReference type="SAM" id="SignalP"/>
    </source>
</evidence>
<dbReference type="InterPro" id="IPR001466">
    <property type="entry name" value="Beta-lactam-related"/>
</dbReference>
<dbReference type="PANTHER" id="PTHR22935:SF97">
    <property type="entry name" value="BETA-LACTAMASE-RELATED DOMAIN-CONTAINING PROTEIN"/>
    <property type="match status" value="1"/>
</dbReference>
<reference evidence="5" key="1">
    <citation type="journal article" date="2020" name="Stud. Mycol.">
        <title>101 Dothideomycetes genomes: A test case for predicting lifestyles and emergence of pathogens.</title>
        <authorList>
            <person name="Haridas S."/>
            <person name="Albert R."/>
            <person name="Binder M."/>
            <person name="Bloem J."/>
            <person name="LaButti K."/>
            <person name="Salamov A."/>
            <person name="Andreopoulos B."/>
            <person name="Baker S."/>
            <person name="Barry K."/>
            <person name="Bills G."/>
            <person name="Bluhm B."/>
            <person name="Cannon C."/>
            <person name="Castanera R."/>
            <person name="Culley D."/>
            <person name="Daum C."/>
            <person name="Ezra D."/>
            <person name="Gonzalez J."/>
            <person name="Henrissat B."/>
            <person name="Kuo A."/>
            <person name="Liang C."/>
            <person name="Lipzen A."/>
            <person name="Lutzoni F."/>
            <person name="Magnuson J."/>
            <person name="Mondo S."/>
            <person name="Nolan M."/>
            <person name="Ohm R."/>
            <person name="Pangilinan J."/>
            <person name="Park H.-J."/>
            <person name="Ramirez L."/>
            <person name="Alfaro M."/>
            <person name="Sun H."/>
            <person name="Tritt A."/>
            <person name="Yoshinaga Y."/>
            <person name="Zwiers L.-H."/>
            <person name="Turgeon B."/>
            <person name="Goodwin S."/>
            <person name="Spatafora J."/>
            <person name="Crous P."/>
            <person name="Grigoriev I."/>
        </authorList>
    </citation>
    <scope>NUCLEOTIDE SEQUENCE [LARGE SCALE GENOMIC DNA]</scope>
    <source>
        <strain evidence="5">CBS 304.66</strain>
    </source>
</reference>
<dbReference type="Proteomes" id="UP000800093">
    <property type="component" value="Unassembled WGS sequence"/>
</dbReference>
<dbReference type="InterPro" id="IPR012338">
    <property type="entry name" value="Beta-lactam/transpept-like"/>
</dbReference>
<dbReference type="InterPro" id="IPR051478">
    <property type="entry name" value="Beta-lactamase-like_AB/R"/>
</dbReference>
<protein>
    <submittedName>
        <fullName evidence="4">Beta-lactamase/transpeptidase-like protein</fullName>
    </submittedName>
</protein>
<proteinExistence type="predicted"/>
<feature type="chain" id="PRO_5040367026" evidence="1">
    <location>
        <begin position="20"/>
        <end position="552"/>
    </location>
</feature>
<organism evidence="4 5">
    <name type="scientific">Lojkania enalia</name>
    <dbReference type="NCBI Taxonomy" id="147567"/>
    <lineage>
        <taxon>Eukaryota</taxon>
        <taxon>Fungi</taxon>
        <taxon>Dikarya</taxon>
        <taxon>Ascomycota</taxon>
        <taxon>Pezizomycotina</taxon>
        <taxon>Dothideomycetes</taxon>
        <taxon>Pleosporomycetidae</taxon>
        <taxon>Pleosporales</taxon>
        <taxon>Pleosporales incertae sedis</taxon>
        <taxon>Lojkania</taxon>
    </lineage>
</organism>
<sequence length="552" mass="59269">MTLSFQALFFLSSISKVLAAGLCPIYGAVFPPIKDLSRSSSFKTALDTLASTLDDAFATGNSSHGPIVSTDTYSIQAFSAFEERNLFEYYYEGSNLVEGTKIDGNSVYRLASTSKLYAVYMLLVEAGGDEIFSERVSKYLTELEGVTPWDEITVGALAGQVGGVAADLHNVDFIAGGGLGVLFPGIFPKLDGNETSPCIANVTHCTRSEFLSALQTRRMTYLANTTPAYSNTAFVLIGYILETISGKTFNEVLELSLKQPLGLSRTYATTPEDSTVGVLIHNTTFSGWNIDISEATAMGGMFASANDVSTLGRAILSSKLLAPSVTRAWMKPTSFTSSIIGFVGRPWEIYRSIIDAPNNRVVDIYTKSGNLGIYTSMLALIPDLGIGFTILVASEIGSHPLSASGILSDALIPAVQEAQRQSADAMFSGTYTAQGNANSSITLNTTKGKPGLGLVRWIANSADMFLLFGDPVDFRVYPSNAEGGMMRWKAVSGIELGYEDWGAFSACPTWFGVDRPTWGLFGLDDFAFGIEEGRAKSVEIGALKTVLRRIND</sequence>
<name>A0A9P4N920_9PLEO</name>
<evidence type="ECO:0000259" key="2">
    <source>
        <dbReference type="Pfam" id="PF00144"/>
    </source>
</evidence>
<dbReference type="Pfam" id="PF26335">
    <property type="entry name" value="ARB_00930_C"/>
    <property type="match status" value="1"/>
</dbReference>
<feature type="domain" description="Beta-lactamase-like ARB-00930-like C-terminal" evidence="3">
    <location>
        <begin position="420"/>
        <end position="549"/>
    </location>
</feature>
<gene>
    <name evidence="4" type="ORF">CC78DRAFT_489651</name>
</gene>
<comment type="caution">
    <text evidence="4">The sequence shown here is derived from an EMBL/GenBank/DDBJ whole genome shotgun (WGS) entry which is preliminary data.</text>
</comment>
<feature type="domain" description="Beta-lactamase-related" evidence="2">
    <location>
        <begin position="89"/>
        <end position="395"/>
    </location>
</feature>
<evidence type="ECO:0000259" key="3">
    <source>
        <dbReference type="Pfam" id="PF26335"/>
    </source>
</evidence>
<dbReference type="PANTHER" id="PTHR22935">
    <property type="entry name" value="PENICILLIN-BINDING PROTEIN"/>
    <property type="match status" value="1"/>
</dbReference>
<dbReference type="OrthoDB" id="10250282at2759"/>
<accession>A0A9P4N920</accession>
<keyword evidence="5" id="KW-1185">Reference proteome</keyword>
<keyword evidence="1" id="KW-0732">Signal</keyword>
<dbReference type="InterPro" id="IPR058664">
    <property type="entry name" value="ARB_00930-like_C"/>
</dbReference>
<dbReference type="AlphaFoldDB" id="A0A9P4N920"/>
<evidence type="ECO:0000313" key="5">
    <source>
        <dbReference type="Proteomes" id="UP000800093"/>
    </source>
</evidence>
<feature type="signal peptide" evidence="1">
    <location>
        <begin position="1"/>
        <end position="19"/>
    </location>
</feature>